<dbReference type="EMBL" id="JABEZV010000013">
    <property type="protein sequence ID" value="MBA0727239.1"/>
    <property type="molecule type" value="Genomic_DNA"/>
</dbReference>
<reference evidence="1 2" key="1">
    <citation type="journal article" date="2019" name="Genome Biol. Evol.">
        <title>Insights into the evolution of the New World diploid cottons (Gossypium, subgenus Houzingenia) based on genome sequencing.</title>
        <authorList>
            <person name="Grover C.E."/>
            <person name="Arick M.A. 2nd"/>
            <person name="Thrash A."/>
            <person name="Conover J.L."/>
            <person name="Sanders W.S."/>
            <person name="Peterson D.G."/>
            <person name="Frelichowski J.E."/>
            <person name="Scheffler J.A."/>
            <person name="Scheffler B.E."/>
            <person name="Wendel J.F."/>
        </authorList>
    </citation>
    <scope>NUCLEOTIDE SEQUENCE [LARGE SCALE GENOMIC DNA]</scope>
    <source>
        <strain evidence="1">4</strain>
        <tissue evidence="1">Leaf</tissue>
    </source>
</reference>
<dbReference type="Proteomes" id="UP000593574">
    <property type="component" value="Unassembled WGS sequence"/>
</dbReference>
<comment type="caution">
    <text evidence="1">The sequence shown here is derived from an EMBL/GenBank/DDBJ whole genome shotgun (WGS) entry which is preliminary data.</text>
</comment>
<accession>A0A7J9AUW0</accession>
<proteinExistence type="predicted"/>
<keyword evidence="2" id="KW-1185">Reference proteome</keyword>
<name>A0A7J9AUW0_9ROSI</name>
<sequence>MFKHLDFLLEIDLCTIILQWDVK</sequence>
<evidence type="ECO:0000313" key="1">
    <source>
        <dbReference type="EMBL" id="MBA0727239.1"/>
    </source>
</evidence>
<evidence type="ECO:0000313" key="2">
    <source>
        <dbReference type="Proteomes" id="UP000593574"/>
    </source>
</evidence>
<dbReference type="AlphaFoldDB" id="A0A7J9AUW0"/>
<protein>
    <submittedName>
        <fullName evidence="1">Uncharacterized protein</fullName>
    </submittedName>
</protein>
<gene>
    <name evidence="1" type="ORF">Golax_000250</name>
</gene>
<organism evidence="1 2">
    <name type="scientific">Gossypium laxum</name>
    <dbReference type="NCBI Taxonomy" id="34288"/>
    <lineage>
        <taxon>Eukaryota</taxon>
        <taxon>Viridiplantae</taxon>
        <taxon>Streptophyta</taxon>
        <taxon>Embryophyta</taxon>
        <taxon>Tracheophyta</taxon>
        <taxon>Spermatophyta</taxon>
        <taxon>Magnoliopsida</taxon>
        <taxon>eudicotyledons</taxon>
        <taxon>Gunneridae</taxon>
        <taxon>Pentapetalae</taxon>
        <taxon>rosids</taxon>
        <taxon>malvids</taxon>
        <taxon>Malvales</taxon>
        <taxon>Malvaceae</taxon>
        <taxon>Malvoideae</taxon>
        <taxon>Gossypium</taxon>
    </lineage>
</organism>